<accession>A0A1S9N2W5</accession>
<organism evidence="3 4">
    <name type="scientific">Clostridium beijerinckii</name>
    <name type="common">Clostridium MP</name>
    <dbReference type="NCBI Taxonomy" id="1520"/>
    <lineage>
        <taxon>Bacteria</taxon>
        <taxon>Bacillati</taxon>
        <taxon>Bacillota</taxon>
        <taxon>Clostridia</taxon>
        <taxon>Eubacteriales</taxon>
        <taxon>Clostridiaceae</taxon>
        <taxon>Clostridium</taxon>
    </lineage>
</organism>
<gene>
    <name evidence="3" type="ORF">CBEIBR21_19995</name>
    <name evidence="2" type="ORF">HGI39_16290</name>
</gene>
<evidence type="ECO:0000313" key="3">
    <source>
        <dbReference type="EMBL" id="OOP71874.1"/>
    </source>
</evidence>
<dbReference type="EMBL" id="JABAGV010000046">
    <property type="protein sequence ID" value="MBC2476233.1"/>
    <property type="molecule type" value="Genomic_DNA"/>
</dbReference>
<feature type="chain" id="PRO_5030034076" description="Secreted protein" evidence="1">
    <location>
        <begin position="24"/>
        <end position="129"/>
    </location>
</feature>
<reference evidence="2" key="3">
    <citation type="journal article" date="2022" name="Nat. Biotechnol.">
        <title>Carbon-negative production of acetone and isopropanol by gas fermentation at industrial pilot scale.</title>
        <authorList>
            <person name="Liew F.E."/>
            <person name="Nogle R."/>
            <person name="Abdalla T."/>
            <person name="Rasor B.J."/>
            <person name="Canter C."/>
            <person name="Jensen R.O."/>
            <person name="Wang L."/>
            <person name="Strutz J."/>
            <person name="Chirania P."/>
            <person name="De Tissera S."/>
            <person name="Mueller A.P."/>
            <person name="Ruan Z."/>
            <person name="Gao A."/>
            <person name="Tran L."/>
            <person name="Engle N.L."/>
            <person name="Bromley J.C."/>
            <person name="Daniell J."/>
            <person name="Conrado R."/>
            <person name="Tschaplinski T.J."/>
            <person name="Giannone R.J."/>
            <person name="Hettich R.L."/>
            <person name="Karim A.S."/>
            <person name="Simpson S.D."/>
            <person name="Brown S.D."/>
            <person name="Leang C."/>
            <person name="Jewett M.C."/>
            <person name="Kopke M."/>
        </authorList>
    </citation>
    <scope>NUCLEOTIDE SEQUENCE</scope>
    <source>
        <strain evidence="2">DJ015</strain>
    </source>
</reference>
<name>A0A1S9N2W5_CLOBE</name>
<evidence type="ECO:0008006" key="5">
    <source>
        <dbReference type="Google" id="ProtNLM"/>
    </source>
</evidence>
<reference evidence="2" key="2">
    <citation type="submission" date="2020-04" db="EMBL/GenBank/DDBJ databases">
        <authorList>
            <person name="Brown S."/>
        </authorList>
    </citation>
    <scope>NUCLEOTIDE SEQUENCE</scope>
    <source>
        <strain evidence="2">DJ015</strain>
    </source>
</reference>
<evidence type="ECO:0000256" key="1">
    <source>
        <dbReference type="SAM" id="SignalP"/>
    </source>
</evidence>
<keyword evidence="1" id="KW-0732">Signal</keyword>
<dbReference type="EMBL" id="MWMH01000007">
    <property type="protein sequence ID" value="OOP71874.1"/>
    <property type="molecule type" value="Genomic_DNA"/>
</dbReference>
<feature type="signal peptide" evidence="1">
    <location>
        <begin position="1"/>
        <end position="23"/>
    </location>
</feature>
<dbReference type="AlphaFoldDB" id="A0A1S9N2W5"/>
<comment type="caution">
    <text evidence="3">The sequence shown here is derived from an EMBL/GenBank/DDBJ whole genome shotgun (WGS) entry which is preliminary data.</text>
</comment>
<dbReference type="RefSeq" id="WP_078116835.1">
    <property type="nucleotide sequence ID" value="NZ_CP144906.1"/>
</dbReference>
<reference evidence="3 4" key="1">
    <citation type="submission" date="2017-02" db="EMBL/GenBank/DDBJ databases">
        <title>Genome sequence of Clostridium beijerinckii Br21.</title>
        <authorList>
            <person name="Fonseca B.C."/>
            <person name="Guazzaroni M.E."/>
            <person name="Riano-Pachon D.M."/>
            <person name="Reginatto V."/>
        </authorList>
    </citation>
    <scope>NUCLEOTIDE SEQUENCE [LARGE SCALE GENOMIC DNA]</scope>
    <source>
        <strain evidence="3 4">Br21</strain>
    </source>
</reference>
<proteinExistence type="predicted"/>
<dbReference type="Proteomes" id="UP001194098">
    <property type="component" value="Unassembled WGS sequence"/>
</dbReference>
<protein>
    <recommendedName>
        <fullName evidence="5">Secreted protein</fullName>
    </recommendedName>
</protein>
<evidence type="ECO:0000313" key="2">
    <source>
        <dbReference type="EMBL" id="MBC2476233.1"/>
    </source>
</evidence>
<sequence>MKKKLLAAFLGLSMLIPATLAFADEPNDRTWWMPSNTQIEGELHLSGGNKNIGQAKTTNLSDNGIGVKVKIYATVDGSTIPGSTNSASSNGKDYAYTKATARSAQYWGSGHTTTASQDEWKWCYLSTED</sequence>
<evidence type="ECO:0000313" key="4">
    <source>
        <dbReference type="Proteomes" id="UP000190959"/>
    </source>
</evidence>
<dbReference type="Proteomes" id="UP000190959">
    <property type="component" value="Unassembled WGS sequence"/>
</dbReference>